<keyword evidence="1" id="KW-0175">Coiled coil</keyword>
<dbReference type="PATRIC" id="fig|755172.3.peg.733"/>
<dbReference type="RefSeq" id="WP_068367412.1">
    <property type="nucleotide sequence ID" value="NZ_CAIJCT010000010.1"/>
</dbReference>
<dbReference type="Pfam" id="PF04977">
    <property type="entry name" value="DivIC"/>
    <property type="match status" value="1"/>
</dbReference>
<dbReference type="EMBL" id="LSDG01000023">
    <property type="protein sequence ID" value="KXB67038.1"/>
    <property type="molecule type" value="Genomic_DNA"/>
</dbReference>
<dbReference type="InterPro" id="IPR007060">
    <property type="entry name" value="FtsL/DivIC"/>
</dbReference>
<keyword evidence="2" id="KW-1133">Transmembrane helix</keyword>
<dbReference type="AlphaFoldDB" id="A0A134AH42"/>
<keyword evidence="2" id="KW-0812">Transmembrane</keyword>
<feature type="transmembrane region" description="Helical" evidence="2">
    <location>
        <begin position="15"/>
        <end position="34"/>
    </location>
</feature>
<gene>
    <name evidence="3" type="ORF">HMPREF1863_00764</name>
</gene>
<keyword evidence="4" id="KW-1185">Reference proteome</keyword>
<comment type="caution">
    <text evidence="3">The sequence shown here is derived from an EMBL/GenBank/DDBJ whole genome shotgun (WGS) entry which is preliminary data.</text>
</comment>
<proteinExistence type="predicted"/>
<evidence type="ECO:0000256" key="2">
    <source>
        <dbReference type="SAM" id="Phobius"/>
    </source>
</evidence>
<dbReference type="OrthoDB" id="14319at2"/>
<organism evidence="3 4">
    <name type="scientific">Aedoeadaptatus coxii</name>
    <dbReference type="NCBI Taxonomy" id="755172"/>
    <lineage>
        <taxon>Bacteria</taxon>
        <taxon>Bacillati</taxon>
        <taxon>Bacillota</taxon>
        <taxon>Tissierellia</taxon>
        <taxon>Tissierellales</taxon>
        <taxon>Peptoniphilaceae</taxon>
        <taxon>Aedoeadaptatus</taxon>
    </lineage>
</organism>
<reference evidence="4" key="1">
    <citation type="submission" date="2016-01" db="EMBL/GenBank/DDBJ databases">
        <authorList>
            <person name="Mitreva M."/>
            <person name="Pepin K.H."/>
            <person name="Mihindukulasuriya K.A."/>
            <person name="Fulton R."/>
            <person name="Fronick C."/>
            <person name="O'Laughlin M."/>
            <person name="Miner T."/>
            <person name="Herter B."/>
            <person name="Rosa B.A."/>
            <person name="Cordes M."/>
            <person name="Tomlinson C."/>
            <person name="Wollam A."/>
            <person name="Palsikar V.B."/>
            <person name="Mardis E.R."/>
            <person name="Wilson R.K."/>
        </authorList>
    </citation>
    <scope>NUCLEOTIDE SEQUENCE [LARGE SCALE GENOMIC DNA]</scope>
    <source>
        <strain evidence="4">DNF00729</strain>
    </source>
</reference>
<name>A0A134AH42_9FIRM</name>
<dbReference type="Proteomes" id="UP000070442">
    <property type="component" value="Unassembled WGS sequence"/>
</dbReference>
<protein>
    <submittedName>
        <fullName evidence="3">Septum formation initiator</fullName>
    </submittedName>
</protein>
<evidence type="ECO:0000313" key="3">
    <source>
        <dbReference type="EMBL" id="KXB67038.1"/>
    </source>
</evidence>
<evidence type="ECO:0000313" key="4">
    <source>
        <dbReference type="Proteomes" id="UP000070442"/>
    </source>
</evidence>
<accession>A0A134AH42</accession>
<dbReference type="STRING" id="755172.HMPREF1863_00764"/>
<feature type="coiled-coil region" evidence="1">
    <location>
        <begin position="34"/>
        <end position="61"/>
    </location>
</feature>
<evidence type="ECO:0000256" key="1">
    <source>
        <dbReference type="SAM" id="Coils"/>
    </source>
</evidence>
<keyword evidence="2" id="KW-0472">Membrane</keyword>
<sequence length="109" mass="13149">MKEHKQVHRLPMKTARWIILVAVFVCAFITLRSYQMTIVRRKELRENRKKIERRAKEIKRTGEDIRRSDDLDFAEEVAREDLGMVKPREVLYIDKAKDREGDQHKEDLK</sequence>